<name>A0A226EYN2_FOLCA</name>
<keyword evidence="3" id="KW-1185">Reference proteome</keyword>
<proteinExistence type="predicted"/>
<dbReference type="EMBL" id="LNIX01000001">
    <property type="protein sequence ID" value="OXA61746.1"/>
    <property type="molecule type" value="Genomic_DNA"/>
</dbReference>
<evidence type="ECO:0000313" key="2">
    <source>
        <dbReference type="EMBL" id="OXA61746.1"/>
    </source>
</evidence>
<protein>
    <submittedName>
        <fullName evidence="2">Uncharacterized protein</fullName>
    </submittedName>
</protein>
<dbReference type="Proteomes" id="UP000198287">
    <property type="component" value="Unassembled WGS sequence"/>
</dbReference>
<dbReference type="AlphaFoldDB" id="A0A226EYN2"/>
<evidence type="ECO:0000256" key="1">
    <source>
        <dbReference type="SAM" id="MobiDB-lite"/>
    </source>
</evidence>
<organism evidence="2 3">
    <name type="scientific">Folsomia candida</name>
    <name type="common">Springtail</name>
    <dbReference type="NCBI Taxonomy" id="158441"/>
    <lineage>
        <taxon>Eukaryota</taxon>
        <taxon>Metazoa</taxon>
        <taxon>Ecdysozoa</taxon>
        <taxon>Arthropoda</taxon>
        <taxon>Hexapoda</taxon>
        <taxon>Collembola</taxon>
        <taxon>Entomobryomorpha</taxon>
        <taxon>Isotomoidea</taxon>
        <taxon>Isotomidae</taxon>
        <taxon>Proisotominae</taxon>
        <taxon>Folsomia</taxon>
    </lineage>
</organism>
<feature type="region of interest" description="Disordered" evidence="1">
    <location>
        <begin position="83"/>
        <end position="116"/>
    </location>
</feature>
<evidence type="ECO:0000313" key="3">
    <source>
        <dbReference type="Proteomes" id="UP000198287"/>
    </source>
</evidence>
<accession>A0A226EYN2</accession>
<gene>
    <name evidence="2" type="ORF">Fcan01_03944</name>
</gene>
<sequence length="206" mass="22656">MAIMVTLHSTGPRSSCQLLNCDLGNDSSPREESEHGLWHDIAPVVVTAENEDQIVAPSSGLVTALLPLHALIEDFLSSQSNRQRDTSYIRRSPYVGSRGGGGALNQDEDDDQPKPETIPTLVLLCSEWRKQTRTGNWTGLDLDESHLIPRGISSCLISLGITQTRQPTTCLISSHSKKPCHAQCFALEFGRPKLLLDKDTVQNWAK</sequence>
<reference evidence="2 3" key="1">
    <citation type="submission" date="2015-12" db="EMBL/GenBank/DDBJ databases">
        <title>The genome of Folsomia candida.</title>
        <authorList>
            <person name="Faddeeva A."/>
            <person name="Derks M.F."/>
            <person name="Anvar Y."/>
            <person name="Smit S."/>
            <person name="Van Straalen N."/>
            <person name="Roelofs D."/>
        </authorList>
    </citation>
    <scope>NUCLEOTIDE SEQUENCE [LARGE SCALE GENOMIC DNA]</scope>
    <source>
        <strain evidence="2 3">VU population</strain>
        <tissue evidence="2">Whole body</tissue>
    </source>
</reference>
<comment type="caution">
    <text evidence="2">The sequence shown here is derived from an EMBL/GenBank/DDBJ whole genome shotgun (WGS) entry which is preliminary data.</text>
</comment>